<feature type="compositionally biased region" description="Acidic residues" evidence="1">
    <location>
        <begin position="72"/>
        <end position="90"/>
    </location>
</feature>
<dbReference type="Pfam" id="PF00856">
    <property type="entry name" value="SET"/>
    <property type="match status" value="1"/>
</dbReference>
<evidence type="ECO:0000313" key="4">
    <source>
        <dbReference type="Proteomes" id="UP001516023"/>
    </source>
</evidence>
<protein>
    <recommendedName>
        <fullName evidence="2">SET domain-containing protein</fullName>
    </recommendedName>
</protein>
<evidence type="ECO:0000259" key="2">
    <source>
        <dbReference type="PROSITE" id="PS50280"/>
    </source>
</evidence>
<feature type="compositionally biased region" description="Polar residues" evidence="1">
    <location>
        <begin position="359"/>
        <end position="374"/>
    </location>
</feature>
<evidence type="ECO:0000256" key="1">
    <source>
        <dbReference type="SAM" id="MobiDB-lite"/>
    </source>
</evidence>
<organism evidence="3 4">
    <name type="scientific">Cyclotella cryptica</name>
    <dbReference type="NCBI Taxonomy" id="29204"/>
    <lineage>
        <taxon>Eukaryota</taxon>
        <taxon>Sar</taxon>
        <taxon>Stramenopiles</taxon>
        <taxon>Ochrophyta</taxon>
        <taxon>Bacillariophyta</taxon>
        <taxon>Coscinodiscophyceae</taxon>
        <taxon>Thalassiosirophycidae</taxon>
        <taxon>Stephanodiscales</taxon>
        <taxon>Stephanodiscaceae</taxon>
        <taxon>Cyclotella</taxon>
    </lineage>
</organism>
<accession>A0ABD3P0X5</accession>
<feature type="region of interest" description="Disordered" evidence="1">
    <location>
        <begin position="359"/>
        <end position="403"/>
    </location>
</feature>
<dbReference type="PANTHER" id="PTHR13271:SF156">
    <property type="entry name" value="SET DOMAIN-CONTAINING PROTEIN"/>
    <property type="match status" value="1"/>
</dbReference>
<dbReference type="InterPro" id="IPR046341">
    <property type="entry name" value="SET_dom_sf"/>
</dbReference>
<dbReference type="Proteomes" id="UP001516023">
    <property type="component" value="Unassembled WGS sequence"/>
</dbReference>
<evidence type="ECO:0000313" key="3">
    <source>
        <dbReference type="EMBL" id="KAL3781297.1"/>
    </source>
</evidence>
<name>A0ABD3P0X5_9STRA</name>
<feature type="region of interest" description="Disordered" evidence="1">
    <location>
        <begin position="299"/>
        <end position="318"/>
    </location>
</feature>
<dbReference type="InterPro" id="IPR001214">
    <property type="entry name" value="SET_dom"/>
</dbReference>
<dbReference type="Gene3D" id="3.90.1410.10">
    <property type="entry name" value="set domain protein methyltransferase, domain 1"/>
    <property type="match status" value="1"/>
</dbReference>
<sequence>MANSDDAALQQSRYHQWLASKNVHVRSDLVETTQQNVVAGWGCVAKANIKEGTLLFRIPRSACFIATKDGNTSDDDSNSDSNDSDDDSSDDPTTKDTQKDLAMHLLKHKHSSTWAPFLDLLTPQSLPWTWTDQIRECLKGTELEQVVHSKILRIQAEYASIQHSWDAQAEKRACISYQEYLDATSIVASHANPWFGVSIVPFNTTLNWGSDVNVEFDLEETQPNGNNNHDCEEVVVGRAVSDISKGSELFQQYGESVAELVYRCGFAPKFDEYASSDSISLYLCDIVRIVEKLFSPEIEGANSSPAKENHTKLGTPTSSIITHLPSRIEALKKSGAIDTSPWDGMDECLSAELSSPSSEFMKSVTGSNSGQQSKDVGDRLRKRPRDEVECEQDNDRNEKRSSYDDGGISKLIGICLVLAADGETWQRSATAMDNIPIDNGNENEDRDESESGEDDSASGEENETESRSDDIAASVLLASLGNLTPKQSTKLQQRSLDVGMGGHDPWRALLLELSNMGNSKTTLKWEIALEAAKVVIQDRMDRLMGGEESCQRLQKTCPEEQGALETIHTLQLVEKSLLSRALKILDIPFR</sequence>
<dbReference type="AlphaFoldDB" id="A0ABD3P0X5"/>
<feature type="domain" description="SET" evidence="2">
    <location>
        <begin position="21"/>
        <end position="254"/>
    </location>
</feature>
<feature type="compositionally biased region" description="Polar residues" evidence="1">
    <location>
        <begin position="301"/>
        <end position="318"/>
    </location>
</feature>
<dbReference type="PANTHER" id="PTHR13271">
    <property type="entry name" value="UNCHARACTERIZED PUTATIVE METHYLTRANSFERASE"/>
    <property type="match status" value="1"/>
</dbReference>
<feature type="region of interest" description="Disordered" evidence="1">
    <location>
        <begin position="67"/>
        <end position="96"/>
    </location>
</feature>
<feature type="region of interest" description="Disordered" evidence="1">
    <location>
        <begin position="431"/>
        <end position="469"/>
    </location>
</feature>
<feature type="compositionally biased region" description="Basic and acidic residues" evidence="1">
    <location>
        <begin position="375"/>
        <end position="403"/>
    </location>
</feature>
<dbReference type="EMBL" id="JABMIG020000321">
    <property type="protein sequence ID" value="KAL3781297.1"/>
    <property type="molecule type" value="Genomic_DNA"/>
</dbReference>
<gene>
    <name evidence="3" type="ORF">HJC23_006521</name>
</gene>
<keyword evidence="4" id="KW-1185">Reference proteome</keyword>
<feature type="compositionally biased region" description="Acidic residues" evidence="1">
    <location>
        <begin position="441"/>
        <end position="463"/>
    </location>
</feature>
<dbReference type="SUPFAM" id="SSF82199">
    <property type="entry name" value="SET domain"/>
    <property type="match status" value="1"/>
</dbReference>
<comment type="caution">
    <text evidence="3">The sequence shown here is derived from an EMBL/GenBank/DDBJ whole genome shotgun (WGS) entry which is preliminary data.</text>
</comment>
<dbReference type="InterPro" id="IPR050600">
    <property type="entry name" value="SETD3_SETD6_MTase"/>
</dbReference>
<reference evidence="3 4" key="1">
    <citation type="journal article" date="2020" name="G3 (Bethesda)">
        <title>Improved Reference Genome for Cyclotella cryptica CCMP332, a Model for Cell Wall Morphogenesis, Salinity Adaptation, and Lipid Production in Diatoms (Bacillariophyta).</title>
        <authorList>
            <person name="Roberts W.R."/>
            <person name="Downey K.M."/>
            <person name="Ruck E.C."/>
            <person name="Traller J.C."/>
            <person name="Alverson A.J."/>
        </authorList>
    </citation>
    <scope>NUCLEOTIDE SEQUENCE [LARGE SCALE GENOMIC DNA]</scope>
    <source>
        <strain evidence="3 4">CCMP332</strain>
    </source>
</reference>
<dbReference type="CDD" id="cd10527">
    <property type="entry name" value="SET_LSMT"/>
    <property type="match status" value="1"/>
</dbReference>
<dbReference type="PROSITE" id="PS50280">
    <property type="entry name" value="SET"/>
    <property type="match status" value="1"/>
</dbReference>
<proteinExistence type="predicted"/>